<dbReference type="OMA" id="NQCTISP"/>
<accession>A0A6J1LHS1</accession>
<sequence length="908" mass="105471">MERCSSMRLIHSGEEQDEDYLQRISVCLSIDISEMIENRFNSFANIFGPHRERRTPGGGLFGAIEDKYRRGSSLSFTVPNKFYANKRSGQDKYRRKKWQYDYNLDSTGPKEVYKPTRYSRYDRHMNVLPPRPNLVDCYECPNQVNFDPYEEHYKHPSYKERHANPHRNQNRKKVIPEVVEEPFAQYGYDWDYPQESDYRHRMRPDKPYETLGSTHLSNSFYRCDFPNKFHKRSYNSHASDYQIYAVDRPNNPERMKFRQPSGYTNTDYMEVPHYNRHDCYADYKPRAKYSPEYDSEWMYNPIPNLRNKYYPEPTSNYDNDYDDNREMPRSSFRKKSVEFLGVDCEIPYNILTRKKNVSRKHKQCHEYPQNCSGVDLLSVDIPFKERKQKRFLNYDYEPYRDRPESGYDYYDLAKPVHRNIDYNSDYFGPNCKCHRKKRKSLKEKISGLFKIPKPKYGIQCKPQHHCGGREERSVSSFNNILSCKAGMHSYKSVSNASRIIVSTHHPRAWHRKQVCYPTSNKKTRCNVYPTVYRVMREKVNNPELDSAMNDELIMNNSEYCRRTENRLPPDQILYQNTVIAKETCSRATAKADASHSCIRFNNQDVNSDAGNDPNDTEEDLSVANSVIECTNNCCKQNPEAEPVSKPNNEPETPFAPKQPSNCSLSSSSIKQCRISEPRSLPFENKVSYAQLHSGQQKSVPSDHKDSQRNISKPTIPNPSNSIEKLTSTPQLPTKKMHPENDYGSVRNYAGYISPNTGSHTQNYLMPKTTLSTCISINPNSNSLHNIIENNSSLNLESAQANAVHCQVPNVPTKLENGNVEPVRVSSKPQLESQDECCNSAQPKDASPSYLEELKMELLSEMENEHRLNVQLPYLKPTPQIVIFPCCPSNLACPAYPTIACYMNCWKPL</sequence>
<name>A0A6J1LHS1_DROHY</name>
<evidence type="ECO:0000313" key="3">
    <source>
        <dbReference type="RefSeq" id="XP_023165893.2"/>
    </source>
</evidence>
<organism evidence="2 3">
    <name type="scientific">Drosophila hydei</name>
    <name type="common">Fruit fly</name>
    <dbReference type="NCBI Taxonomy" id="7224"/>
    <lineage>
        <taxon>Eukaryota</taxon>
        <taxon>Metazoa</taxon>
        <taxon>Ecdysozoa</taxon>
        <taxon>Arthropoda</taxon>
        <taxon>Hexapoda</taxon>
        <taxon>Insecta</taxon>
        <taxon>Pterygota</taxon>
        <taxon>Neoptera</taxon>
        <taxon>Endopterygota</taxon>
        <taxon>Diptera</taxon>
        <taxon>Brachycera</taxon>
        <taxon>Muscomorpha</taxon>
        <taxon>Ephydroidea</taxon>
        <taxon>Drosophilidae</taxon>
        <taxon>Drosophila</taxon>
    </lineage>
</organism>
<feature type="compositionally biased region" description="Polar residues" evidence="1">
    <location>
        <begin position="708"/>
        <end position="731"/>
    </location>
</feature>
<dbReference type="Proteomes" id="UP000504633">
    <property type="component" value="Unplaced"/>
</dbReference>
<protein>
    <submittedName>
        <fullName evidence="3">Uncharacterized protein LOC111596073 isoform X1</fullName>
    </submittedName>
</protein>
<gene>
    <name evidence="3" type="primary">LOC111596073</name>
</gene>
<dbReference type="RefSeq" id="XP_023165893.2">
    <property type="nucleotide sequence ID" value="XM_023310125.2"/>
</dbReference>
<feature type="region of interest" description="Disordered" evidence="1">
    <location>
        <begin position="637"/>
        <end position="668"/>
    </location>
</feature>
<evidence type="ECO:0000313" key="2">
    <source>
        <dbReference type="Proteomes" id="UP000504633"/>
    </source>
</evidence>
<dbReference type="OrthoDB" id="7852031at2759"/>
<keyword evidence="2" id="KW-1185">Reference proteome</keyword>
<dbReference type="AlphaFoldDB" id="A0A6J1LHS1"/>
<dbReference type="GeneID" id="111596073"/>
<proteinExistence type="predicted"/>
<dbReference type="KEGG" id="dhe:111596073"/>
<feature type="compositionally biased region" description="Polar residues" evidence="1">
    <location>
        <begin position="658"/>
        <end position="668"/>
    </location>
</feature>
<reference evidence="3" key="1">
    <citation type="submission" date="2025-08" db="UniProtKB">
        <authorList>
            <consortium name="RefSeq"/>
        </authorList>
    </citation>
    <scope>IDENTIFICATION</scope>
    <source>
        <strain evidence="3">15085-1641.00</strain>
        <tissue evidence="3">Whole body</tissue>
    </source>
</reference>
<evidence type="ECO:0000256" key="1">
    <source>
        <dbReference type="SAM" id="MobiDB-lite"/>
    </source>
</evidence>
<feature type="region of interest" description="Disordered" evidence="1">
    <location>
        <begin position="691"/>
        <end position="738"/>
    </location>
</feature>